<keyword evidence="2" id="KW-1185">Reference proteome</keyword>
<evidence type="ECO:0000313" key="1">
    <source>
        <dbReference type="EMBL" id="AWD33121.1"/>
    </source>
</evidence>
<protein>
    <submittedName>
        <fullName evidence="1">Uncharacterized protein</fullName>
    </submittedName>
</protein>
<gene>
    <name evidence="1" type="ORF">Fsol_00322</name>
</gene>
<proteinExistence type="predicted"/>
<name>A0A2U8BS03_9RICK</name>
<sequence>MKISELKEHSSTFFWDFNRKNNVNHNLQIVTSMINEKKPLYYKPIFLIISSIIECCLYDFLCRVAKHRHEFMNITLEPKALSKIRDISLPNKLKNFSDICKKYDLLSIPEVHERIYKVAEIRNRIHIQNQEKSAPPYERALWTKDLVQMCENLLKDIYIFMCEHHRRPEHIIALSKRLDDTF</sequence>
<accession>A0A2U8BS03</accession>
<reference evidence="1 2" key="1">
    <citation type="journal article" date="2018" name="Genome Biol. Evol.">
        <title>The Genome Sequence of "Candidatus Fokinia solitaria": Insights on Reductive Evolution in Rickettsiales.</title>
        <authorList>
            <person name="Floriano A.M."/>
            <person name="Castelli M."/>
            <person name="Krenek S."/>
            <person name="Berendonk T.U."/>
            <person name="Bazzocchi C."/>
            <person name="Petroni G."/>
            <person name="Sassera D."/>
        </authorList>
    </citation>
    <scope>NUCLEOTIDE SEQUENCE [LARGE SCALE GENOMIC DNA]</scope>
    <source>
        <strain evidence="1">Rio ETE_ALG 3VII</strain>
    </source>
</reference>
<dbReference type="AlphaFoldDB" id="A0A2U8BS03"/>
<evidence type="ECO:0000313" key="2">
    <source>
        <dbReference type="Proteomes" id="UP000244519"/>
    </source>
</evidence>
<dbReference type="KEGG" id="fso:Fsol_00322"/>
<organism evidence="1 2">
    <name type="scientific">Candidatus Fokinia solitaria</name>
    <dbReference type="NCBI Taxonomy" id="1802984"/>
    <lineage>
        <taxon>Bacteria</taxon>
        <taxon>Pseudomonadati</taxon>
        <taxon>Pseudomonadota</taxon>
        <taxon>Alphaproteobacteria</taxon>
        <taxon>Rickettsiales</taxon>
        <taxon>Candidatus Midichloriaceae</taxon>
        <taxon>Candidatus Fokinia</taxon>
    </lineage>
</organism>
<dbReference type="EMBL" id="CP025989">
    <property type="protein sequence ID" value="AWD33121.1"/>
    <property type="molecule type" value="Genomic_DNA"/>
</dbReference>
<dbReference type="Proteomes" id="UP000244519">
    <property type="component" value="Chromosome"/>
</dbReference>